<comment type="caution">
    <text evidence="8">The sequence shown here is derived from an EMBL/GenBank/DDBJ whole genome shotgun (WGS) entry which is preliminary data.</text>
</comment>
<reference evidence="8 9" key="1">
    <citation type="submission" date="2021-03" db="EMBL/GenBank/DDBJ databases">
        <title>Genomic Encyclopedia of Type Strains, Phase IV (KMG-IV): sequencing the most valuable type-strain genomes for metagenomic binning, comparative biology and taxonomic classification.</title>
        <authorList>
            <person name="Goeker M."/>
        </authorList>
    </citation>
    <scope>NUCLEOTIDE SEQUENCE [LARGE SCALE GENOMIC DNA]</scope>
    <source>
        <strain evidence="8 9">DSM 24738</strain>
    </source>
</reference>
<evidence type="ECO:0000313" key="8">
    <source>
        <dbReference type="EMBL" id="MBP1933618.1"/>
    </source>
</evidence>
<evidence type="ECO:0000256" key="5">
    <source>
        <dbReference type="SAM" id="SignalP"/>
    </source>
</evidence>
<dbReference type="EMBL" id="JAGGKT010000012">
    <property type="protein sequence ID" value="MBP1933618.1"/>
    <property type="molecule type" value="Genomic_DNA"/>
</dbReference>
<accession>A0ABS4GTL7</accession>
<sequence>MKRCLSLVMILTLLLTIGSASAQAPEHNNIIYLFGANSSTYKKQLEKTNGLVGTLAPNYFNLSQDGKLLTSVDRDFVKYAHQKGYRITPFISNHWDQQLGIKAMKNKDQLAEQIANAVLQYDLDGVDLDIENLTAAERNLQTDFVKQLTQKLHPHGKTVTIAVAPAQSNTTRGWIGSYDYESIGKLVDHVYIMAYDQSYPGGPVGPVASVNWVEKSLKYMVTKIDSKKLVLGLPLYGRYWTEQIKGDGLFYSNTMKLLEKSNGKAVYDAKTGSMTASFKGSNNQNYTVWFDNAKTLMEKIRLVDQYDLRGWGAWHLGQEDPALWTALSGETPLFRDISQHWANEEIVDIADQGIIKGYQDATFRPNQSISREEVTALLLRLMKFQPKDEIYFQDINTSRWSAEAIQTMASYGMVTGYPDQTFQPKRPITRAELAVILDRCFKFSDSSIKGSVSMWDVDSHWAKKEIIELQKAGVVTGYKDGSYRPNAFVSRAEVAVMIDRIID</sequence>
<keyword evidence="2 3" id="KW-0326">Glycosidase</keyword>
<feature type="domain" description="SLH" evidence="6">
    <location>
        <begin position="452"/>
        <end position="503"/>
    </location>
</feature>
<dbReference type="SUPFAM" id="SSF51445">
    <property type="entry name" value="(Trans)glycosidases"/>
    <property type="match status" value="1"/>
</dbReference>
<dbReference type="PANTHER" id="PTHR46066">
    <property type="entry name" value="CHITINASE DOMAIN-CONTAINING PROTEIN 1 FAMILY MEMBER"/>
    <property type="match status" value="1"/>
</dbReference>
<dbReference type="Pfam" id="PF00704">
    <property type="entry name" value="Glyco_hydro_18"/>
    <property type="match status" value="1"/>
</dbReference>
<dbReference type="Gene3D" id="3.10.50.10">
    <property type="match status" value="1"/>
</dbReference>
<dbReference type="Pfam" id="PF00395">
    <property type="entry name" value="SLH"/>
    <property type="match status" value="3"/>
</dbReference>
<dbReference type="Gene3D" id="3.20.20.80">
    <property type="entry name" value="Glycosidases"/>
    <property type="match status" value="1"/>
</dbReference>
<dbReference type="PROSITE" id="PS51272">
    <property type="entry name" value="SLH"/>
    <property type="match status" value="3"/>
</dbReference>
<dbReference type="InterPro" id="IPR011583">
    <property type="entry name" value="Chitinase_II/V-like_cat"/>
</dbReference>
<dbReference type="RefSeq" id="WP_209811634.1">
    <property type="nucleotide sequence ID" value="NZ_JAGGKT010000012.1"/>
</dbReference>
<feature type="domain" description="SLH" evidence="6">
    <location>
        <begin position="388"/>
        <end position="451"/>
    </location>
</feature>
<feature type="domain" description="SLH" evidence="6">
    <location>
        <begin position="329"/>
        <end position="387"/>
    </location>
</feature>
<feature type="signal peptide" evidence="5">
    <location>
        <begin position="1"/>
        <end position="22"/>
    </location>
</feature>
<feature type="domain" description="GH18" evidence="7">
    <location>
        <begin position="27"/>
        <end position="344"/>
    </location>
</feature>
<dbReference type="SMART" id="SM00636">
    <property type="entry name" value="Glyco_18"/>
    <property type="match status" value="1"/>
</dbReference>
<evidence type="ECO:0000256" key="2">
    <source>
        <dbReference type="ARBA" id="ARBA00023295"/>
    </source>
</evidence>
<dbReference type="InterPro" id="IPR001223">
    <property type="entry name" value="Glyco_hydro18_cat"/>
</dbReference>
<dbReference type="Proteomes" id="UP001519343">
    <property type="component" value="Unassembled WGS sequence"/>
</dbReference>
<evidence type="ECO:0000256" key="1">
    <source>
        <dbReference type="ARBA" id="ARBA00022801"/>
    </source>
</evidence>
<comment type="similarity">
    <text evidence="4">Belongs to the glycosyl hydrolase 18 family.</text>
</comment>
<feature type="chain" id="PRO_5045604035" evidence="5">
    <location>
        <begin position="23"/>
        <end position="503"/>
    </location>
</feature>
<name>A0ABS4GTL7_9BACL</name>
<dbReference type="InterPro" id="IPR001579">
    <property type="entry name" value="Glyco_hydro_18_chit_AS"/>
</dbReference>
<organism evidence="8 9">
    <name type="scientific">Ammoniphilus resinae</name>
    <dbReference type="NCBI Taxonomy" id="861532"/>
    <lineage>
        <taxon>Bacteria</taxon>
        <taxon>Bacillati</taxon>
        <taxon>Bacillota</taxon>
        <taxon>Bacilli</taxon>
        <taxon>Bacillales</taxon>
        <taxon>Paenibacillaceae</taxon>
        <taxon>Aneurinibacillus group</taxon>
        <taxon>Ammoniphilus</taxon>
    </lineage>
</organism>
<keyword evidence="5" id="KW-0732">Signal</keyword>
<dbReference type="InterPro" id="IPR017853">
    <property type="entry name" value="GH"/>
</dbReference>
<evidence type="ECO:0000259" key="7">
    <source>
        <dbReference type="PROSITE" id="PS51910"/>
    </source>
</evidence>
<keyword evidence="1 3" id="KW-0378">Hydrolase</keyword>
<dbReference type="InterPro" id="IPR001119">
    <property type="entry name" value="SLH_dom"/>
</dbReference>
<dbReference type="InterPro" id="IPR029070">
    <property type="entry name" value="Chitinase_insertion_sf"/>
</dbReference>
<dbReference type="PROSITE" id="PS01095">
    <property type="entry name" value="GH18_1"/>
    <property type="match status" value="1"/>
</dbReference>
<evidence type="ECO:0000313" key="9">
    <source>
        <dbReference type="Proteomes" id="UP001519343"/>
    </source>
</evidence>
<keyword evidence="9" id="KW-1185">Reference proteome</keyword>
<evidence type="ECO:0000256" key="3">
    <source>
        <dbReference type="RuleBase" id="RU000489"/>
    </source>
</evidence>
<proteinExistence type="inferred from homology"/>
<dbReference type="PROSITE" id="PS51910">
    <property type="entry name" value="GH18_2"/>
    <property type="match status" value="1"/>
</dbReference>
<evidence type="ECO:0000256" key="4">
    <source>
        <dbReference type="RuleBase" id="RU004453"/>
    </source>
</evidence>
<dbReference type="PANTHER" id="PTHR46066:SF2">
    <property type="entry name" value="CHITINASE DOMAIN-CONTAINING PROTEIN 1"/>
    <property type="match status" value="1"/>
</dbReference>
<protein>
    <submittedName>
        <fullName evidence="8">Spore germination protein YaaH</fullName>
    </submittedName>
</protein>
<evidence type="ECO:0000259" key="6">
    <source>
        <dbReference type="PROSITE" id="PS51272"/>
    </source>
</evidence>
<gene>
    <name evidence="8" type="ORF">J2Z37_003631</name>
</gene>